<dbReference type="InterPro" id="IPR000914">
    <property type="entry name" value="SBP_5_dom"/>
</dbReference>
<dbReference type="PIRSF" id="PIRSF002741">
    <property type="entry name" value="MppA"/>
    <property type="match status" value="1"/>
</dbReference>
<dbReference type="Pfam" id="PF00496">
    <property type="entry name" value="SBP_bac_5"/>
    <property type="match status" value="1"/>
</dbReference>
<dbReference type="CDD" id="cd08501">
    <property type="entry name" value="PBP2_Lpqw"/>
    <property type="match status" value="1"/>
</dbReference>
<dbReference type="PROSITE" id="PS51257">
    <property type="entry name" value="PROKAR_LIPOPROTEIN"/>
    <property type="match status" value="1"/>
</dbReference>
<evidence type="ECO:0000313" key="3">
    <source>
        <dbReference type="EMBL" id="MFC6011757.1"/>
    </source>
</evidence>
<protein>
    <submittedName>
        <fullName evidence="3">ABC transporter family substrate-binding protein</fullName>
    </submittedName>
</protein>
<feature type="signal peptide" evidence="1">
    <location>
        <begin position="1"/>
        <end position="27"/>
    </location>
</feature>
<gene>
    <name evidence="3" type="ORF">ACFP3H_11910</name>
</gene>
<evidence type="ECO:0000256" key="1">
    <source>
        <dbReference type="SAM" id="SignalP"/>
    </source>
</evidence>
<dbReference type="PANTHER" id="PTHR30290:SF65">
    <property type="entry name" value="MONOACYL PHOSPHATIDYLINOSITOL TETRAMANNOSIDE-BINDING PROTEIN LPQW-RELATED"/>
    <property type="match status" value="1"/>
</dbReference>
<reference evidence="4" key="1">
    <citation type="journal article" date="2019" name="Int. J. Syst. Evol. Microbiol.">
        <title>The Global Catalogue of Microorganisms (GCM) 10K type strain sequencing project: providing services to taxonomists for standard genome sequencing and annotation.</title>
        <authorList>
            <consortium name="The Broad Institute Genomics Platform"/>
            <consortium name="The Broad Institute Genome Sequencing Center for Infectious Disease"/>
            <person name="Wu L."/>
            <person name="Ma J."/>
        </authorList>
    </citation>
    <scope>NUCLEOTIDE SEQUENCE [LARGE SCALE GENOMIC DNA]</scope>
    <source>
        <strain evidence="4">CCUG 36956</strain>
    </source>
</reference>
<dbReference type="Gene3D" id="3.90.76.10">
    <property type="entry name" value="Dipeptide-binding Protein, Domain 1"/>
    <property type="match status" value="1"/>
</dbReference>
<proteinExistence type="predicted"/>
<keyword evidence="4" id="KW-1185">Reference proteome</keyword>
<feature type="chain" id="PRO_5046518007" evidence="1">
    <location>
        <begin position="28"/>
        <end position="560"/>
    </location>
</feature>
<organism evidence="3 4">
    <name type="scientific">Nocardia lasii</name>
    <dbReference type="NCBI Taxonomy" id="1616107"/>
    <lineage>
        <taxon>Bacteria</taxon>
        <taxon>Bacillati</taxon>
        <taxon>Actinomycetota</taxon>
        <taxon>Actinomycetes</taxon>
        <taxon>Mycobacteriales</taxon>
        <taxon>Nocardiaceae</taxon>
        <taxon>Nocardia</taxon>
    </lineage>
</organism>
<comment type="caution">
    <text evidence="3">The sequence shown here is derived from an EMBL/GenBank/DDBJ whole genome shotgun (WGS) entry which is preliminary data.</text>
</comment>
<dbReference type="InterPro" id="IPR039424">
    <property type="entry name" value="SBP_5"/>
</dbReference>
<dbReference type="Gene3D" id="3.40.190.10">
    <property type="entry name" value="Periplasmic binding protein-like II"/>
    <property type="match status" value="1"/>
</dbReference>
<evidence type="ECO:0000259" key="2">
    <source>
        <dbReference type="Pfam" id="PF00496"/>
    </source>
</evidence>
<dbReference type="PANTHER" id="PTHR30290">
    <property type="entry name" value="PERIPLASMIC BINDING COMPONENT OF ABC TRANSPORTER"/>
    <property type="match status" value="1"/>
</dbReference>
<dbReference type="SUPFAM" id="SSF53850">
    <property type="entry name" value="Periplasmic binding protein-like II"/>
    <property type="match status" value="1"/>
</dbReference>
<dbReference type="Gene3D" id="3.10.105.10">
    <property type="entry name" value="Dipeptide-binding Protein, Domain 3"/>
    <property type="match status" value="1"/>
</dbReference>
<dbReference type="InterPro" id="IPR030678">
    <property type="entry name" value="Peptide/Ni-bd"/>
</dbReference>
<evidence type="ECO:0000313" key="4">
    <source>
        <dbReference type="Proteomes" id="UP001596223"/>
    </source>
</evidence>
<accession>A0ABW1JRX7</accession>
<keyword evidence="1" id="KW-0732">Signal</keyword>
<dbReference type="Proteomes" id="UP001596223">
    <property type="component" value="Unassembled WGS sequence"/>
</dbReference>
<sequence length="560" mass="60521">MTTRRIPVRTRCAAVVVAVAMSLAGCAAGDEPPAGSTDALGVTSDINPQPADALRQGGNLRLATTDYPANWNILSNDGNNGEIGEIVRPMLPRSFEVDAAGQLSIDTDYFTDISLNSTDPMQVTYTINPKAVWSDGSPITWEDLASQAHALSGRDKSYLIAITNGFEFVDKVERGTDDRQAVLTFGKPFADWRGQFSGNSALYPKSVTATPEAFNTGLADAITLTSGPFLVTATDRGQGRITLGHNPKWWGDKPVLDTITYSVLDHSSWVQALQNNELDLVRLTTIDDVKTVRGTNGLVVRRAPGNRWRHITFNGAPGSILADAGVRVAISKAIDRQGIVNAVQNGLVENPKPLNNHVFLQGQKGYQDNSLGFDPAAAATELDNLGWKLNGEVREKDGRKLVIRDVMYNDPTWVQVAQIIQQNLAAIGVGLTIDTKPAAGLFTDVIQPGDFDAAQYVYQGDPFPLSSLRQIYYYDPTDLQGNYGRIGSPELNALIEQTLTELDPQKSIDLANQVDRAVFAEGHSLPLMQSDGSVGARTTLANIGSPGLATYDYTKIGFLK</sequence>
<feature type="domain" description="Solute-binding protein family 5" evidence="2">
    <location>
        <begin position="116"/>
        <end position="474"/>
    </location>
</feature>
<name>A0ABW1JRX7_9NOCA</name>
<dbReference type="EMBL" id="JBHSQN010000007">
    <property type="protein sequence ID" value="MFC6011757.1"/>
    <property type="molecule type" value="Genomic_DNA"/>
</dbReference>
<dbReference type="RefSeq" id="WP_378604037.1">
    <property type="nucleotide sequence ID" value="NZ_JBHSQN010000007.1"/>
</dbReference>